<sequence length="339" mass="35549">MTLASLFHPALAGALIGLSFGASAAPAAPAAVAFDTTPRAGQHQRQLIDIQAVIKMRVEAAPDATDEQRAKIAQATEHFASMGPMKMKLQMDQTMKVGQPDADGWLPLTMTTGSKGGQIDVGGKVSPLPGKVQDLNFIARFNPKDFAFEIQNVQGAPELNDAMRAQGNAMIGEALQLYKTLAQQPLKVGESVDVPMTLALPIPMPGGAGSLQSKLRYTLARVDRGTAHFDLGMAMTMDVNAPLPPQAASAPAGEAASAPAADAAPRVMNVAMAGRGQGTSSLRLADRLPLASHLNMTMTMTMKMPDSSLMHMDMDMDVRAKGQSLAKPAPAKAAATKKN</sequence>
<evidence type="ECO:0008006" key="4">
    <source>
        <dbReference type="Google" id="ProtNLM"/>
    </source>
</evidence>
<feature type="chain" id="PRO_5045174405" description="DUF2125 domain-containing protein" evidence="1">
    <location>
        <begin position="25"/>
        <end position="339"/>
    </location>
</feature>
<accession>A0ABU1Z587</accession>
<protein>
    <recommendedName>
        <fullName evidence="4">DUF2125 domain-containing protein</fullName>
    </recommendedName>
</protein>
<dbReference type="EMBL" id="JAVDXQ010000001">
    <property type="protein sequence ID" value="MDR7295775.1"/>
    <property type="molecule type" value="Genomic_DNA"/>
</dbReference>
<organism evidence="2 3">
    <name type="scientific">Pelomonas aquatica</name>
    <dbReference type="NCBI Taxonomy" id="431058"/>
    <lineage>
        <taxon>Bacteria</taxon>
        <taxon>Pseudomonadati</taxon>
        <taxon>Pseudomonadota</taxon>
        <taxon>Betaproteobacteria</taxon>
        <taxon>Burkholderiales</taxon>
        <taxon>Sphaerotilaceae</taxon>
        <taxon>Roseateles</taxon>
    </lineage>
</organism>
<comment type="caution">
    <text evidence="2">The sequence shown here is derived from an EMBL/GenBank/DDBJ whole genome shotgun (WGS) entry which is preliminary data.</text>
</comment>
<evidence type="ECO:0000313" key="3">
    <source>
        <dbReference type="Proteomes" id="UP001180536"/>
    </source>
</evidence>
<reference evidence="2 3" key="1">
    <citation type="submission" date="2023-07" db="EMBL/GenBank/DDBJ databases">
        <title>Sorghum-associated microbial communities from plants grown in Nebraska, USA.</title>
        <authorList>
            <person name="Schachtman D."/>
        </authorList>
    </citation>
    <scope>NUCLEOTIDE SEQUENCE [LARGE SCALE GENOMIC DNA]</scope>
    <source>
        <strain evidence="2 3">BE310</strain>
    </source>
</reference>
<evidence type="ECO:0000313" key="2">
    <source>
        <dbReference type="EMBL" id="MDR7295775.1"/>
    </source>
</evidence>
<dbReference type="Proteomes" id="UP001180536">
    <property type="component" value="Unassembled WGS sequence"/>
</dbReference>
<evidence type="ECO:0000256" key="1">
    <source>
        <dbReference type="SAM" id="SignalP"/>
    </source>
</evidence>
<proteinExistence type="predicted"/>
<keyword evidence="1" id="KW-0732">Signal</keyword>
<keyword evidence="3" id="KW-1185">Reference proteome</keyword>
<dbReference type="RefSeq" id="WP_310342519.1">
    <property type="nucleotide sequence ID" value="NZ_JAVDXQ010000001.1"/>
</dbReference>
<gene>
    <name evidence="2" type="ORF">J2X16_001096</name>
</gene>
<name>A0ABU1Z587_9BURK</name>
<feature type="signal peptide" evidence="1">
    <location>
        <begin position="1"/>
        <end position="24"/>
    </location>
</feature>